<accession>A0A161LJH2</accession>
<dbReference type="InterPro" id="IPR011006">
    <property type="entry name" value="CheY-like_superfamily"/>
</dbReference>
<keyword evidence="9" id="KW-1185">Reference proteome</keyword>
<dbReference type="Pfam" id="PF00196">
    <property type="entry name" value="GerE"/>
    <property type="match status" value="1"/>
</dbReference>
<reference evidence="8 9" key="1">
    <citation type="journal article" date="2016" name="Genome Announc.">
        <title>Draft Genome Sequence of Planomonospora sphaerica JCM9374, a Rare Actinomycete.</title>
        <authorList>
            <person name="Dohra H."/>
            <person name="Suzuki T."/>
            <person name="Inoue Y."/>
            <person name="Kodani S."/>
        </authorList>
    </citation>
    <scope>NUCLEOTIDE SEQUENCE [LARGE SCALE GENOMIC DNA]</scope>
    <source>
        <strain evidence="8 9">JCM 9374</strain>
    </source>
</reference>
<dbReference type="SMART" id="SM00448">
    <property type="entry name" value="REC"/>
    <property type="match status" value="1"/>
</dbReference>
<evidence type="ECO:0000256" key="2">
    <source>
        <dbReference type="ARBA" id="ARBA00023015"/>
    </source>
</evidence>
<evidence type="ECO:0000256" key="4">
    <source>
        <dbReference type="ARBA" id="ARBA00023163"/>
    </source>
</evidence>
<dbReference type="GO" id="GO:0003677">
    <property type="term" value="F:DNA binding"/>
    <property type="evidence" value="ECO:0007669"/>
    <property type="project" value="UniProtKB-KW"/>
</dbReference>
<dbReference type="PANTHER" id="PTHR43214">
    <property type="entry name" value="TWO-COMPONENT RESPONSE REGULATOR"/>
    <property type="match status" value="1"/>
</dbReference>
<dbReference type="RefSeq" id="WP_068900180.1">
    <property type="nucleotide sequence ID" value="NZ_BDCX01000012.1"/>
</dbReference>
<dbReference type="Proteomes" id="UP000077701">
    <property type="component" value="Unassembled WGS sequence"/>
</dbReference>
<evidence type="ECO:0000313" key="8">
    <source>
        <dbReference type="EMBL" id="GAT69074.1"/>
    </source>
</evidence>
<dbReference type="InterPro" id="IPR016032">
    <property type="entry name" value="Sig_transdc_resp-reg_C-effctor"/>
</dbReference>
<dbReference type="CDD" id="cd06170">
    <property type="entry name" value="LuxR_C_like"/>
    <property type="match status" value="1"/>
</dbReference>
<proteinExistence type="predicted"/>
<gene>
    <name evidence="8" type="ORF">PS9374_04741</name>
</gene>
<protein>
    <submittedName>
        <fullName evidence="8">Two-component system, regulatory protein</fullName>
    </submittedName>
</protein>
<evidence type="ECO:0000313" key="9">
    <source>
        <dbReference type="Proteomes" id="UP000077701"/>
    </source>
</evidence>
<dbReference type="AlphaFoldDB" id="A0A161LJH2"/>
<evidence type="ECO:0000256" key="3">
    <source>
        <dbReference type="ARBA" id="ARBA00023125"/>
    </source>
</evidence>
<keyword evidence="3" id="KW-0238">DNA-binding</keyword>
<keyword evidence="1 5" id="KW-0597">Phosphoprotein</keyword>
<sequence length="238" mass="24849">MTVRVLVADDQALIRAGLVALLRAAPGIEVAGEAADGAEAVALAAETRPDVVLMDIRMPVMDGIAATRRILADDGGHHPRVVVLTTFDLDEYVYTALGAGASGFLLKDTPPQRIIAAVNTVAAGDILIAPRITHRLIEAYARLHRATGARGRLGELTPRETEVLRLVGTGLSNAEIAERLVLSEATVKTHVKRTMNKLGLSSRAQAVVVAYETGLVVPSSADTGPAGGAARAASRPES</sequence>
<organism evidence="8 9">
    <name type="scientific">Planomonospora sphaerica</name>
    <dbReference type="NCBI Taxonomy" id="161355"/>
    <lineage>
        <taxon>Bacteria</taxon>
        <taxon>Bacillati</taxon>
        <taxon>Actinomycetota</taxon>
        <taxon>Actinomycetes</taxon>
        <taxon>Streptosporangiales</taxon>
        <taxon>Streptosporangiaceae</taxon>
        <taxon>Planomonospora</taxon>
    </lineage>
</organism>
<dbReference type="SUPFAM" id="SSF52172">
    <property type="entry name" value="CheY-like"/>
    <property type="match status" value="1"/>
</dbReference>
<dbReference type="OrthoDB" id="9808843at2"/>
<evidence type="ECO:0000256" key="1">
    <source>
        <dbReference type="ARBA" id="ARBA00022553"/>
    </source>
</evidence>
<feature type="domain" description="HTH luxR-type" evidence="6">
    <location>
        <begin position="149"/>
        <end position="214"/>
    </location>
</feature>
<evidence type="ECO:0000256" key="5">
    <source>
        <dbReference type="PROSITE-ProRule" id="PRU00169"/>
    </source>
</evidence>
<dbReference type="PANTHER" id="PTHR43214:SF24">
    <property type="entry name" value="TRANSCRIPTIONAL REGULATORY PROTEIN NARL-RELATED"/>
    <property type="match status" value="1"/>
</dbReference>
<dbReference type="InterPro" id="IPR039420">
    <property type="entry name" value="WalR-like"/>
</dbReference>
<dbReference type="InterPro" id="IPR000792">
    <property type="entry name" value="Tscrpt_reg_LuxR_C"/>
</dbReference>
<dbReference type="Gene3D" id="3.40.50.2300">
    <property type="match status" value="1"/>
</dbReference>
<dbReference type="PRINTS" id="PR00038">
    <property type="entry name" value="HTHLUXR"/>
</dbReference>
<dbReference type="PROSITE" id="PS00622">
    <property type="entry name" value="HTH_LUXR_1"/>
    <property type="match status" value="1"/>
</dbReference>
<dbReference type="SUPFAM" id="SSF46894">
    <property type="entry name" value="C-terminal effector domain of the bipartite response regulators"/>
    <property type="match status" value="1"/>
</dbReference>
<dbReference type="STRING" id="161355.PS9374_04741"/>
<name>A0A161LJH2_9ACTN</name>
<comment type="caution">
    <text evidence="8">The sequence shown here is derived from an EMBL/GenBank/DDBJ whole genome shotgun (WGS) entry which is preliminary data.</text>
</comment>
<dbReference type="GO" id="GO:0006355">
    <property type="term" value="P:regulation of DNA-templated transcription"/>
    <property type="evidence" value="ECO:0007669"/>
    <property type="project" value="InterPro"/>
</dbReference>
<dbReference type="InterPro" id="IPR001789">
    <property type="entry name" value="Sig_transdc_resp-reg_receiver"/>
</dbReference>
<dbReference type="PROSITE" id="PS50043">
    <property type="entry name" value="HTH_LUXR_2"/>
    <property type="match status" value="1"/>
</dbReference>
<keyword evidence="2" id="KW-0805">Transcription regulation</keyword>
<reference evidence="9" key="2">
    <citation type="submission" date="2016-04" db="EMBL/GenBank/DDBJ databases">
        <title>Planomonospora sphaerica JCM9374 whole genome shotgun sequence.</title>
        <authorList>
            <person name="Suzuki T."/>
            <person name="Dohra H."/>
            <person name="Kodani S."/>
        </authorList>
    </citation>
    <scope>NUCLEOTIDE SEQUENCE [LARGE SCALE GENOMIC DNA]</scope>
    <source>
        <strain evidence="9">JCM 9374</strain>
    </source>
</reference>
<dbReference type="InterPro" id="IPR058245">
    <property type="entry name" value="NreC/VraR/RcsB-like_REC"/>
</dbReference>
<dbReference type="SMART" id="SM00421">
    <property type="entry name" value="HTH_LUXR"/>
    <property type="match status" value="1"/>
</dbReference>
<feature type="modified residue" description="4-aspartylphosphate" evidence="5">
    <location>
        <position position="55"/>
    </location>
</feature>
<dbReference type="Pfam" id="PF00072">
    <property type="entry name" value="Response_reg"/>
    <property type="match status" value="1"/>
</dbReference>
<dbReference type="CDD" id="cd17535">
    <property type="entry name" value="REC_NarL-like"/>
    <property type="match status" value="1"/>
</dbReference>
<dbReference type="EMBL" id="BDCX01000012">
    <property type="protein sequence ID" value="GAT69074.1"/>
    <property type="molecule type" value="Genomic_DNA"/>
</dbReference>
<evidence type="ECO:0000259" key="7">
    <source>
        <dbReference type="PROSITE" id="PS50110"/>
    </source>
</evidence>
<feature type="domain" description="Response regulatory" evidence="7">
    <location>
        <begin position="4"/>
        <end position="122"/>
    </location>
</feature>
<dbReference type="GO" id="GO:0000160">
    <property type="term" value="P:phosphorelay signal transduction system"/>
    <property type="evidence" value="ECO:0007669"/>
    <property type="project" value="InterPro"/>
</dbReference>
<dbReference type="PROSITE" id="PS50110">
    <property type="entry name" value="RESPONSE_REGULATORY"/>
    <property type="match status" value="1"/>
</dbReference>
<evidence type="ECO:0000259" key="6">
    <source>
        <dbReference type="PROSITE" id="PS50043"/>
    </source>
</evidence>
<keyword evidence="4" id="KW-0804">Transcription</keyword>